<gene>
    <name evidence="4" type="ORF">ACFOZ4_10790</name>
</gene>
<dbReference type="InterPro" id="IPR004107">
    <property type="entry name" value="Integrase_SAM-like_N"/>
</dbReference>
<keyword evidence="1 2" id="KW-0238">DNA-binding</keyword>
<dbReference type="PROSITE" id="PS51900">
    <property type="entry name" value="CB"/>
    <property type="match status" value="1"/>
</dbReference>
<dbReference type="InterPro" id="IPR044068">
    <property type="entry name" value="CB"/>
</dbReference>
<sequence>MQATAPHGRRIRLRRGGYASPAAARAAQSAVADRDLHERFGEVATVRDWLYAWLADIEGTIRPTTWQSYRSHIIEYLSPGIGRILLQELTAGKIQELFDALATRVNRYAEPLAPATLQRIRATLRRSLNVAVRERCFSGILWSAWSYLRRAGRDRRCGRTTESRRGAWTGGVPWLACGTSISWPSSSTVWQTIRCTRCGIWPR</sequence>
<evidence type="ECO:0000256" key="1">
    <source>
        <dbReference type="ARBA" id="ARBA00023125"/>
    </source>
</evidence>
<dbReference type="InterPro" id="IPR011010">
    <property type="entry name" value="DNA_brk_join_enz"/>
</dbReference>
<name>A0ABV8LLD1_9ACTN</name>
<reference evidence="5" key="1">
    <citation type="journal article" date="2019" name="Int. J. Syst. Evol. Microbiol.">
        <title>The Global Catalogue of Microorganisms (GCM) 10K type strain sequencing project: providing services to taxonomists for standard genome sequencing and annotation.</title>
        <authorList>
            <consortium name="The Broad Institute Genomics Platform"/>
            <consortium name="The Broad Institute Genome Sequencing Center for Infectious Disease"/>
            <person name="Wu L."/>
            <person name="Ma J."/>
        </authorList>
    </citation>
    <scope>NUCLEOTIDE SEQUENCE [LARGE SCALE GENOMIC DNA]</scope>
    <source>
        <strain evidence="5">CGMCC 4.7289</strain>
    </source>
</reference>
<dbReference type="Pfam" id="PF14659">
    <property type="entry name" value="Phage_int_SAM_3"/>
    <property type="match status" value="1"/>
</dbReference>
<evidence type="ECO:0000256" key="2">
    <source>
        <dbReference type="PROSITE-ProRule" id="PRU01248"/>
    </source>
</evidence>
<accession>A0ABV8LLD1</accession>
<dbReference type="Gene3D" id="1.10.150.130">
    <property type="match status" value="1"/>
</dbReference>
<dbReference type="SUPFAM" id="SSF56349">
    <property type="entry name" value="DNA breaking-rejoining enzymes"/>
    <property type="match status" value="1"/>
</dbReference>
<feature type="domain" description="Core-binding (CB)" evidence="3">
    <location>
        <begin position="44"/>
        <end position="132"/>
    </location>
</feature>
<dbReference type="Proteomes" id="UP001595816">
    <property type="component" value="Unassembled WGS sequence"/>
</dbReference>
<protein>
    <submittedName>
        <fullName evidence="4">N-terminal phage integrase SAM-like domain-containing protein</fullName>
    </submittedName>
</protein>
<evidence type="ECO:0000259" key="3">
    <source>
        <dbReference type="PROSITE" id="PS51900"/>
    </source>
</evidence>
<dbReference type="RefSeq" id="WP_253754283.1">
    <property type="nucleotide sequence ID" value="NZ_JAMZDZ010000001.1"/>
</dbReference>
<keyword evidence="5" id="KW-1185">Reference proteome</keyword>
<dbReference type="InterPro" id="IPR010998">
    <property type="entry name" value="Integrase_recombinase_N"/>
</dbReference>
<dbReference type="EMBL" id="JBHSAY010000006">
    <property type="protein sequence ID" value="MFC4131088.1"/>
    <property type="molecule type" value="Genomic_DNA"/>
</dbReference>
<proteinExistence type="predicted"/>
<evidence type="ECO:0000313" key="4">
    <source>
        <dbReference type="EMBL" id="MFC4131088.1"/>
    </source>
</evidence>
<evidence type="ECO:0000313" key="5">
    <source>
        <dbReference type="Proteomes" id="UP001595816"/>
    </source>
</evidence>
<organism evidence="4 5">
    <name type="scientific">Hamadaea flava</name>
    <dbReference type="NCBI Taxonomy" id="1742688"/>
    <lineage>
        <taxon>Bacteria</taxon>
        <taxon>Bacillati</taxon>
        <taxon>Actinomycetota</taxon>
        <taxon>Actinomycetes</taxon>
        <taxon>Micromonosporales</taxon>
        <taxon>Micromonosporaceae</taxon>
        <taxon>Hamadaea</taxon>
    </lineage>
</organism>
<comment type="caution">
    <text evidence="4">The sequence shown here is derived from an EMBL/GenBank/DDBJ whole genome shotgun (WGS) entry which is preliminary data.</text>
</comment>